<gene>
    <name evidence="1" type="ORF">NBZ79_09070</name>
</gene>
<evidence type="ECO:0000313" key="1">
    <source>
        <dbReference type="EMBL" id="USG63125.1"/>
    </source>
</evidence>
<evidence type="ECO:0000313" key="2">
    <source>
        <dbReference type="Proteomes" id="UP001056291"/>
    </source>
</evidence>
<reference evidence="1" key="1">
    <citation type="submission" date="2022-06" db="EMBL/GenBank/DDBJ databases">
        <title>Sneathiella actinostolidae sp. nov., isolated from a sea anemonein the Western Pacific Ocean.</title>
        <authorList>
            <person name="Wei M.J."/>
        </authorList>
    </citation>
    <scope>NUCLEOTIDE SEQUENCE</scope>
    <source>
        <strain evidence="1">PHK-P5</strain>
    </source>
</reference>
<organism evidence="1 2">
    <name type="scientific">Sneathiella marina</name>
    <dbReference type="NCBI Taxonomy" id="2950108"/>
    <lineage>
        <taxon>Bacteria</taxon>
        <taxon>Pseudomonadati</taxon>
        <taxon>Pseudomonadota</taxon>
        <taxon>Alphaproteobacteria</taxon>
        <taxon>Sneathiellales</taxon>
        <taxon>Sneathiellaceae</taxon>
        <taxon>Sneathiella</taxon>
    </lineage>
</organism>
<proteinExistence type="predicted"/>
<dbReference type="SUPFAM" id="SSF54593">
    <property type="entry name" value="Glyoxalase/Bleomycin resistance protein/Dihydroxybiphenyl dioxygenase"/>
    <property type="match status" value="1"/>
</dbReference>
<dbReference type="InterPro" id="IPR029068">
    <property type="entry name" value="Glyas_Bleomycin-R_OHBP_Dase"/>
</dbReference>
<sequence length="254" mass="28962">MKTITRHRLKTHSYEGLSEFYESNLGMANFSTGNSLSFGYEATGCHLQFEKASCVSYVSSATDFYWKTGITVRNLDHAVDFLNKKGIAVSEPFQFMDIGYLAHLQDPQGHIIELLQHGFEGREQEVSGGHPIGGQATLAHITLRVTDIDRCDAFLSEQLQMRLMSIQPVPSRGFTLYFYCWSDEKLPHMDLEAVENREWLWARPYTLLELQHFHDPVTLGFRLEQNPGFQGFSYSEDSNSIPVKLNLLDLESLV</sequence>
<evidence type="ECO:0008006" key="3">
    <source>
        <dbReference type="Google" id="ProtNLM"/>
    </source>
</evidence>
<accession>A0ABY4W7H1</accession>
<dbReference type="Gene3D" id="3.10.180.10">
    <property type="entry name" value="2,3-Dihydroxybiphenyl 1,2-Dioxygenase, domain 1"/>
    <property type="match status" value="2"/>
</dbReference>
<protein>
    <recommendedName>
        <fullName evidence="3">VOC domain-containing protein</fullName>
    </recommendedName>
</protein>
<keyword evidence="2" id="KW-1185">Reference proteome</keyword>
<dbReference type="RefSeq" id="WP_251937712.1">
    <property type="nucleotide sequence ID" value="NZ_CP098747.1"/>
</dbReference>
<dbReference type="EMBL" id="CP098747">
    <property type="protein sequence ID" value="USG63125.1"/>
    <property type="molecule type" value="Genomic_DNA"/>
</dbReference>
<dbReference type="Proteomes" id="UP001056291">
    <property type="component" value="Chromosome"/>
</dbReference>
<name>A0ABY4W7H1_9PROT</name>